<dbReference type="Proteomes" id="UP000309130">
    <property type="component" value="Segment"/>
</dbReference>
<keyword evidence="1" id="KW-0175">Coiled coil</keyword>
<evidence type="ECO:0000256" key="1">
    <source>
        <dbReference type="SAM" id="Coils"/>
    </source>
</evidence>
<keyword evidence="2" id="KW-1133">Transmembrane helix</keyword>
<evidence type="ECO:0000313" key="3">
    <source>
        <dbReference type="EMBL" id="QBQ72324.1"/>
    </source>
</evidence>
<feature type="coiled-coil region" evidence="1">
    <location>
        <begin position="26"/>
        <end position="53"/>
    </location>
</feature>
<feature type="transmembrane region" description="Helical" evidence="2">
    <location>
        <begin position="6"/>
        <end position="27"/>
    </location>
</feature>
<organism evidence="3 4">
    <name type="scientific">Serratia phage MTx</name>
    <dbReference type="NCBI Taxonomy" id="2557553"/>
    <lineage>
        <taxon>Viruses</taxon>
        <taxon>Duplodnaviria</taxon>
        <taxon>Heunggongvirae</taxon>
        <taxon>Uroviricota</taxon>
        <taxon>Caudoviricetes</taxon>
        <taxon>Lindbergviridae</taxon>
        <taxon>Myosmarvirus</taxon>
        <taxon>Myosmarvirus MTx</taxon>
    </lineage>
</organism>
<name>A0A482MI42_9CAUD</name>
<accession>A0A482MI42</accession>
<gene>
    <name evidence="3" type="ORF">CPT_MTx_018</name>
</gene>
<evidence type="ECO:0000256" key="2">
    <source>
        <dbReference type="SAM" id="Phobius"/>
    </source>
</evidence>
<keyword evidence="2" id="KW-0472">Membrane</keyword>
<protein>
    <submittedName>
        <fullName evidence="3">Uncharacterized protein</fullName>
    </submittedName>
</protein>
<evidence type="ECO:0000313" key="4">
    <source>
        <dbReference type="Proteomes" id="UP000309130"/>
    </source>
</evidence>
<keyword evidence="2" id="KW-0812">Transmembrane</keyword>
<proteinExistence type="predicted"/>
<dbReference type="EMBL" id="MK618717">
    <property type="protein sequence ID" value="QBQ72324.1"/>
    <property type="molecule type" value="Genomic_DNA"/>
</dbReference>
<reference evidence="4" key="1">
    <citation type="submission" date="2019-03" db="EMBL/GenBank/DDBJ databases">
        <title>Complete Genome Sequence of Serratia marcescens Myophage MTx.</title>
        <authorList>
            <person name="Graham K."/>
            <person name="Freeman M."/>
            <person name="Newkirk H."/>
            <person name="Liu M."/>
            <person name="Ramsey J."/>
            <person name="Cahill J."/>
        </authorList>
    </citation>
    <scope>NUCLEOTIDE SEQUENCE [LARGE SCALE GENOMIC DNA]</scope>
</reference>
<sequence length="93" mass="10602">MEILLNFLIVCVAAALLMIMLIIMVITSIKADMRKLRAEAVRLRERVEEGFETFDDCGPSPNFKTEINCDLSAIDPEQIREFTKQADKQNGRI</sequence>
<keyword evidence="4" id="KW-1185">Reference proteome</keyword>